<dbReference type="CDD" id="cd14424">
    <property type="entry name" value="CUE_Cue1p_like"/>
    <property type="match status" value="1"/>
</dbReference>
<feature type="compositionally biased region" description="Polar residues" evidence="1">
    <location>
        <begin position="195"/>
        <end position="231"/>
    </location>
</feature>
<gene>
    <name evidence="4" type="ORF">AO440_001995</name>
</gene>
<comment type="caution">
    <text evidence="4">The sequence shown here is derived from an EMBL/GenBank/DDBJ whole genome shotgun (WGS) entry which is preliminary data.</text>
</comment>
<reference evidence="4 5" key="1">
    <citation type="submission" date="2015-10" db="EMBL/GenBank/DDBJ databases">
        <title>Draft genomes sequences of Candida glabrata isolates 1A, 1B, 2A, 2B, 3A and 3B.</title>
        <authorList>
            <person name="Haavelsrud O.E."/>
            <person name="Gaustad P."/>
        </authorList>
    </citation>
    <scope>NUCLEOTIDE SEQUENCE [LARGE SCALE GENOMIC DNA]</scope>
    <source>
        <strain evidence="4">910700640</strain>
    </source>
</reference>
<dbReference type="SMART" id="SM00546">
    <property type="entry name" value="CUE"/>
    <property type="match status" value="1"/>
</dbReference>
<feature type="region of interest" description="Disordered" evidence="1">
    <location>
        <begin position="191"/>
        <end position="236"/>
    </location>
</feature>
<dbReference type="GO" id="GO:0061188">
    <property type="term" value="P:negative regulation of rDNA heterochromatin formation"/>
    <property type="evidence" value="ECO:0007669"/>
    <property type="project" value="EnsemblFungi"/>
</dbReference>
<dbReference type="GO" id="GO:0003714">
    <property type="term" value="F:transcription corepressor activity"/>
    <property type="evidence" value="ECO:0007669"/>
    <property type="project" value="EnsemblFungi"/>
</dbReference>
<dbReference type="VEuPathDB" id="FungiDB:CAGL0H02343g"/>
<dbReference type="InterPro" id="IPR041158">
    <property type="entry name" value="Cue1_U7BR"/>
</dbReference>
<dbReference type="GO" id="GO:2000219">
    <property type="term" value="P:positive regulation of invasive growth in response to glucose limitation"/>
    <property type="evidence" value="ECO:0007669"/>
    <property type="project" value="EnsemblFungi"/>
</dbReference>
<dbReference type="VEuPathDB" id="FungiDB:B1J91_H02321g"/>
<dbReference type="GO" id="GO:0045944">
    <property type="term" value="P:positive regulation of transcription by RNA polymerase II"/>
    <property type="evidence" value="ECO:0007669"/>
    <property type="project" value="EnsemblFungi"/>
</dbReference>
<dbReference type="PROSITE" id="PS51140">
    <property type="entry name" value="CUE"/>
    <property type="match status" value="1"/>
</dbReference>
<dbReference type="GO" id="GO:0033698">
    <property type="term" value="C:Rpd3L complex"/>
    <property type="evidence" value="ECO:0007669"/>
    <property type="project" value="EnsemblFungi"/>
</dbReference>
<dbReference type="GO" id="GO:0061186">
    <property type="term" value="P:negative regulation of silent mating-type cassette heterochromatin formation"/>
    <property type="evidence" value="ECO:0007669"/>
    <property type="project" value="EnsemblFungi"/>
</dbReference>
<dbReference type="AlphaFoldDB" id="A0A0W0CV05"/>
<dbReference type="VEuPathDB" id="FungiDB:GVI51_H02101"/>
<dbReference type="GO" id="GO:0097051">
    <property type="term" value="P:establishment of protein localization to endoplasmic reticulum membrane"/>
    <property type="evidence" value="ECO:0007669"/>
    <property type="project" value="EnsemblFungi"/>
</dbReference>
<dbReference type="Gene3D" id="1.10.287.4310">
    <property type="match status" value="1"/>
</dbReference>
<dbReference type="VEuPathDB" id="FungiDB:GWK60_H02123"/>
<dbReference type="Proteomes" id="UP000054886">
    <property type="component" value="Unassembled WGS sequence"/>
</dbReference>
<keyword evidence="2" id="KW-0472">Membrane</keyword>
<dbReference type="Pfam" id="PF18499">
    <property type="entry name" value="Cue1_U7BR"/>
    <property type="match status" value="1"/>
</dbReference>
<feature type="compositionally biased region" description="Polar residues" evidence="1">
    <location>
        <begin position="1"/>
        <end position="10"/>
    </location>
</feature>
<dbReference type="Gene3D" id="1.10.8.10">
    <property type="entry name" value="DNA helicase RuvA subunit, C-terminal domain"/>
    <property type="match status" value="1"/>
</dbReference>
<feature type="region of interest" description="Disordered" evidence="1">
    <location>
        <begin position="285"/>
        <end position="306"/>
    </location>
</feature>
<evidence type="ECO:0000259" key="3">
    <source>
        <dbReference type="PROSITE" id="PS51140"/>
    </source>
</evidence>
<dbReference type="GO" id="GO:0043130">
    <property type="term" value="F:ubiquitin binding"/>
    <property type="evidence" value="ECO:0007669"/>
    <property type="project" value="EnsemblFungi"/>
</dbReference>
<dbReference type="Pfam" id="PF02845">
    <property type="entry name" value="CUE"/>
    <property type="match status" value="1"/>
</dbReference>
<evidence type="ECO:0000256" key="1">
    <source>
        <dbReference type="SAM" id="MobiDB-lite"/>
    </source>
</evidence>
<feature type="compositionally biased region" description="Low complexity" evidence="1">
    <location>
        <begin position="16"/>
        <end position="44"/>
    </location>
</feature>
<dbReference type="EMBL" id="LLZZ01000149">
    <property type="protein sequence ID" value="KTA98988.1"/>
    <property type="molecule type" value="Genomic_DNA"/>
</dbReference>
<dbReference type="GO" id="GO:0034605">
    <property type="term" value="P:cellular response to heat"/>
    <property type="evidence" value="ECO:0007669"/>
    <property type="project" value="EnsemblFungi"/>
</dbReference>
<sequence>MARANNSNSESETKTRNNNQGNAGSSNASNTTSAGSNSQSSRSNAKQRLTAAQQQYIRDLINEHITNNDPTLEEKPHPLDFEQYSEEFIRAYKDHFGLNVPDQMTLQGYLLGSELGKRTISYKRNVSSVPGHRITKTEAASKIKKHFNSLTYKYCTQDRFSVMEHSAAVVVATLILGIFVVKWFAAPKEHPSAQRLPNTQLPSSSNNQQRTAGSSNGRGSQRRVSSTSRRNITPEMIETVRNVIPALHPEQIRYDLESTGSVEQTMERYFNGESFPFPPGYTPARESSANGQHNNIDEPSDIRKRSNIRPDNLLSKFNVDMSVDMSDMSIKELEIDERKKLLVWEARKNMEKRLETDTELASLIK</sequence>
<feature type="domain" description="CUE" evidence="3">
    <location>
        <begin position="232"/>
        <end position="274"/>
    </location>
</feature>
<name>A0A0W0CV05_CANGB</name>
<protein>
    <submittedName>
        <fullName evidence="4">Coupling of ubiquitin conjugation to ER degradation protein 1</fullName>
    </submittedName>
</protein>
<feature type="compositionally biased region" description="Polar residues" evidence="1">
    <location>
        <begin position="285"/>
        <end position="294"/>
    </location>
</feature>
<feature type="region of interest" description="Disordered" evidence="1">
    <location>
        <begin position="1"/>
        <end position="51"/>
    </location>
</feature>
<dbReference type="GO" id="GO:0097027">
    <property type="term" value="F:ubiquitin-protein transferase activator activity"/>
    <property type="evidence" value="ECO:0007669"/>
    <property type="project" value="EnsemblFungi"/>
</dbReference>
<dbReference type="VEuPathDB" id="FungiDB:GWK60_H02101"/>
<keyword evidence="2" id="KW-0812">Transmembrane</keyword>
<organism evidence="4 5">
    <name type="scientific">Candida glabrata</name>
    <name type="common">Yeast</name>
    <name type="synonym">Torulopsis glabrata</name>
    <dbReference type="NCBI Taxonomy" id="5478"/>
    <lineage>
        <taxon>Eukaryota</taxon>
        <taxon>Fungi</taxon>
        <taxon>Dikarya</taxon>
        <taxon>Ascomycota</taxon>
        <taxon>Saccharomycotina</taxon>
        <taxon>Saccharomycetes</taxon>
        <taxon>Saccharomycetales</taxon>
        <taxon>Saccharomycetaceae</taxon>
        <taxon>Nakaseomyces</taxon>
    </lineage>
</organism>
<dbReference type="VEuPathDB" id="FungiDB:GVI51_H02079"/>
<accession>A0A0W0CV05</accession>
<dbReference type="GO" id="GO:0016479">
    <property type="term" value="P:negative regulation of transcription by RNA polymerase I"/>
    <property type="evidence" value="ECO:0007669"/>
    <property type="project" value="EnsemblFungi"/>
</dbReference>
<evidence type="ECO:0000256" key="2">
    <source>
        <dbReference type="SAM" id="Phobius"/>
    </source>
</evidence>
<dbReference type="GO" id="GO:1990389">
    <property type="term" value="C:CUE1-UBC7 ubiquitin-conjugating enzyme complex"/>
    <property type="evidence" value="ECO:0007669"/>
    <property type="project" value="EnsemblFungi"/>
</dbReference>
<evidence type="ECO:0000313" key="4">
    <source>
        <dbReference type="EMBL" id="KTA98988.1"/>
    </source>
</evidence>
<dbReference type="VEuPathDB" id="FungiDB:CAGL0H02321g"/>
<dbReference type="GO" id="GO:0000837">
    <property type="term" value="C:Doa10p ubiquitin ligase complex"/>
    <property type="evidence" value="ECO:0007669"/>
    <property type="project" value="EnsemblFungi"/>
</dbReference>
<keyword evidence="2" id="KW-1133">Transmembrane helix</keyword>
<proteinExistence type="predicted"/>
<dbReference type="InterPro" id="IPR003892">
    <property type="entry name" value="CUE"/>
</dbReference>
<dbReference type="VEuPathDB" id="FungiDB:B1J91_H02343g"/>
<feature type="transmembrane region" description="Helical" evidence="2">
    <location>
        <begin position="167"/>
        <end position="185"/>
    </location>
</feature>
<dbReference type="GO" id="GO:0000839">
    <property type="term" value="C:Hrd1p ubiquitin ligase ERAD-L complex"/>
    <property type="evidence" value="ECO:0007669"/>
    <property type="project" value="EnsemblFungi"/>
</dbReference>
<dbReference type="GO" id="GO:0036503">
    <property type="term" value="P:ERAD pathway"/>
    <property type="evidence" value="ECO:0007669"/>
    <property type="project" value="EnsemblFungi"/>
</dbReference>
<evidence type="ECO:0000313" key="5">
    <source>
        <dbReference type="Proteomes" id="UP000054886"/>
    </source>
</evidence>